<proteinExistence type="predicted"/>
<dbReference type="Proteomes" id="UP000823561">
    <property type="component" value="Chromosome 4"/>
</dbReference>
<protein>
    <submittedName>
        <fullName evidence="1">Uncharacterized protein</fullName>
    </submittedName>
</protein>
<dbReference type="AlphaFoldDB" id="A0AAV6H6I6"/>
<organism evidence="1 2">
    <name type="scientific">Alosa alosa</name>
    <name type="common">allis shad</name>
    <dbReference type="NCBI Taxonomy" id="278164"/>
    <lineage>
        <taxon>Eukaryota</taxon>
        <taxon>Metazoa</taxon>
        <taxon>Chordata</taxon>
        <taxon>Craniata</taxon>
        <taxon>Vertebrata</taxon>
        <taxon>Euteleostomi</taxon>
        <taxon>Actinopterygii</taxon>
        <taxon>Neopterygii</taxon>
        <taxon>Teleostei</taxon>
        <taxon>Clupei</taxon>
        <taxon>Clupeiformes</taxon>
        <taxon>Clupeoidei</taxon>
        <taxon>Clupeidae</taxon>
        <taxon>Alosa</taxon>
    </lineage>
</organism>
<comment type="caution">
    <text evidence="1">The sequence shown here is derived from an EMBL/GenBank/DDBJ whole genome shotgun (WGS) entry which is preliminary data.</text>
</comment>
<dbReference type="EMBL" id="JADWDJ010000004">
    <property type="protein sequence ID" value="KAG5282204.1"/>
    <property type="molecule type" value="Genomic_DNA"/>
</dbReference>
<name>A0AAV6H6I6_9TELE</name>
<accession>A0AAV6H6I6</accession>
<evidence type="ECO:0000313" key="1">
    <source>
        <dbReference type="EMBL" id="KAG5282204.1"/>
    </source>
</evidence>
<gene>
    <name evidence="1" type="ORF">AALO_G00053420</name>
</gene>
<keyword evidence="2" id="KW-1185">Reference proteome</keyword>
<sequence length="92" mass="10034">MGSRAKKPYLQSGQLDVVPLPSTCRTTLVNSWTSTSPASALLATESSVLRTMPPFRSTLQKLIRLLAGLTASSRPTLSVELSVEWVRLMTPF</sequence>
<evidence type="ECO:0000313" key="2">
    <source>
        <dbReference type="Proteomes" id="UP000823561"/>
    </source>
</evidence>
<reference evidence="1" key="1">
    <citation type="submission" date="2020-10" db="EMBL/GenBank/DDBJ databases">
        <title>Chromosome-scale genome assembly of the Allis shad, Alosa alosa.</title>
        <authorList>
            <person name="Margot Z."/>
            <person name="Christophe K."/>
            <person name="Cabau C."/>
            <person name="Louis A."/>
            <person name="Berthelot C."/>
            <person name="Parey E."/>
            <person name="Roest Crollius H."/>
            <person name="Montfort J."/>
            <person name="Robinson-Rechavi M."/>
            <person name="Bucao C."/>
            <person name="Bouchez O."/>
            <person name="Gislard M."/>
            <person name="Lluch J."/>
            <person name="Milhes M."/>
            <person name="Lampietro C."/>
            <person name="Lopez Roques C."/>
            <person name="Donnadieu C."/>
            <person name="Braasch I."/>
            <person name="Desvignes T."/>
            <person name="Postlethwait J."/>
            <person name="Bobe J."/>
            <person name="Guiguen Y."/>
        </authorList>
    </citation>
    <scope>NUCLEOTIDE SEQUENCE</scope>
    <source>
        <strain evidence="1">M-15738</strain>
        <tissue evidence="1">Blood</tissue>
    </source>
</reference>